<organism evidence="1 2">
    <name type="scientific">Parathielavia hyrcaniae</name>
    <dbReference type="NCBI Taxonomy" id="113614"/>
    <lineage>
        <taxon>Eukaryota</taxon>
        <taxon>Fungi</taxon>
        <taxon>Dikarya</taxon>
        <taxon>Ascomycota</taxon>
        <taxon>Pezizomycotina</taxon>
        <taxon>Sordariomycetes</taxon>
        <taxon>Sordariomycetidae</taxon>
        <taxon>Sordariales</taxon>
        <taxon>Chaetomiaceae</taxon>
        <taxon>Parathielavia</taxon>
    </lineage>
</organism>
<reference evidence="1" key="1">
    <citation type="journal article" date="2023" name="Mol. Phylogenet. Evol.">
        <title>Genome-scale phylogeny and comparative genomics of the fungal order Sordariales.</title>
        <authorList>
            <person name="Hensen N."/>
            <person name="Bonometti L."/>
            <person name="Westerberg I."/>
            <person name="Brannstrom I.O."/>
            <person name="Guillou S."/>
            <person name="Cros-Aarteil S."/>
            <person name="Calhoun S."/>
            <person name="Haridas S."/>
            <person name="Kuo A."/>
            <person name="Mondo S."/>
            <person name="Pangilinan J."/>
            <person name="Riley R."/>
            <person name="LaButti K."/>
            <person name="Andreopoulos B."/>
            <person name="Lipzen A."/>
            <person name="Chen C."/>
            <person name="Yan M."/>
            <person name="Daum C."/>
            <person name="Ng V."/>
            <person name="Clum A."/>
            <person name="Steindorff A."/>
            <person name="Ohm R.A."/>
            <person name="Martin F."/>
            <person name="Silar P."/>
            <person name="Natvig D.O."/>
            <person name="Lalanne C."/>
            <person name="Gautier V."/>
            <person name="Ament-Velasquez S.L."/>
            <person name="Kruys A."/>
            <person name="Hutchinson M.I."/>
            <person name="Powell A.J."/>
            <person name="Barry K."/>
            <person name="Miller A.N."/>
            <person name="Grigoriev I.V."/>
            <person name="Debuchy R."/>
            <person name="Gladieux P."/>
            <person name="Hiltunen Thoren M."/>
            <person name="Johannesson H."/>
        </authorList>
    </citation>
    <scope>NUCLEOTIDE SEQUENCE</scope>
    <source>
        <strain evidence="1">CBS 757.83</strain>
    </source>
</reference>
<reference evidence="1" key="2">
    <citation type="submission" date="2023-05" db="EMBL/GenBank/DDBJ databases">
        <authorList>
            <consortium name="Lawrence Berkeley National Laboratory"/>
            <person name="Steindorff A."/>
            <person name="Hensen N."/>
            <person name="Bonometti L."/>
            <person name="Westerberg I."/>
            <person name="Brannstrom I.O."/>
            <person name="Guillou S."/>
            <person name="Cros-Aarteil S."/>
            <person name="Calhoun S."/>
            <person name="Haridas S."/>
            <person name="Kuo A."/>
            <person name="Mondo S."/>
            <person name="Pangilinan J."/>
            <person name="Riley R."/>
            <person name="Labutti K."/>
            <person name="Andreopoulos B."/>
            <person name="Lipzen A."/>
            <person name="Chen C."/>
            <person name="Yanf M."/>
            <person name="Daum C."/>
            <person name="Ng V."/>
            <person name="Clum A."/>
            <person name="Ohm R."/>
            <person name="Martin F."/>
            <person name="Silar P."/>
            <person name="Natvig D."/>
            <person name="Lalanne C."/>
            <person name="Gautier V."/>
            <person name="Ament-Velasquez S.L."/>
            <person name="Kruys A."/>
            <person name="Hutchinson M.I."/>
            <person name="Powell A.J."/>
            <person name="Barry K."/>
            <person name="Miller A.N."/>
            <person name="Grigoriev I.V."/>
            <person name="Debuchy R."/>
            <person name="Gladieux P."/>
            <person name="Thoren M.H."/>
            <person name="Johannesson H."/>
        </authorList>
    </citation>
    <scope>NUCLEOTIDE SEQUENCE</scope>
    <source>
        <strain evidence="1">CBS 757.83</strain>
    </source>
</reference>
<evidence type="ECO:0000313" key="1">
    <source>
        <dbReference type="EMBL" id="KAK4096625.1"/>
    </source>
</evidence>
<evidence type="ECO:0000313" key="2">
    <source>
        <dbReference type="Proteomes" id="UP001305647"/>
    </source>
</evidence>
<accession>A0AAN6SWQ1</accession>
<keyword evidence="2" id="KW-1185">Reference proteome</keyword>
<dbReference type="Proteomes" id="UP001305647">
    <property type="component" value="Unassembled WGS sequence"/>
</dbReference>
<dbReference type="AlphaFoldDB" id="A0AAN6SWQ1"/>
<sequence>MYATSSTASKRTPLQTLLLAINKQQNETRETIVELRNVVGRQQDLCEELRQARDEARDVVCKQHTMV</sequence>
<proteinExistence type="predicted"/>
<comment type="caution">
    <text evidence="1">The sequence shown here is derived from an EMBL/GenBank/DDBJ whole genome shotgun (WGS) entry which is preliminary data.</text>
</comment>
<dbReference type="EMBL" id="MU863704">
    <property type="protein sequence ID" value="KAK4096625.1"/>
    <property type="molecule type" value="Genomic_DNA"/>
</dbReference>
<gene>
    <name evidence="1" type="ORF">N658DRAFT_501357</name>
</gene>
<name>A0AAN6SWQ1_9PEZI</name>
<protein>
    <submittedName>
        <fullName evidence="1">Uncharacterized protein</fullName>
    </submittedName>
</protein>